<feature type="compositionally biased region" description="Pro residues" evidence="10">
    <location>
        <begin position="806"/>
        <end position="830"/>
    </location>
</feature>
<feature type="coiled-coil region" evidence="9">
    <location>
        <begin position="658"/>
        <end position="745"/>
    </location>
</feature>
<dbReference type="GeneTree" id="ENSGT00950000183025"/>
<reference evidence="12" key="2">
    <citation type="submission" date="2025-08" db="UniProtKB">
        <authorList>
            <consortium name="Ensembl"/>
        </authorList>
    </citation>
    <scope>IDENTIFICATION</scope>
</reference>
<feature type="compositionally biased region" description="Polar residues" evidence="10">
    <location>
        <begin position="1221"/>
        <end position="1231"/>
    </location>
</feature>
<feature type="compositionally biased region" description="Gly residues" evidence="10">
    <location>
        <begin position="1288"/>
        <end position="1301"/>
    </location>
</feature>
<feature type="coiled-coil region" evidence="9">
    <location>
        <begin position="1338"/>
        <end position="1372"/>
    </location>
</feature>
<dbReference type="InterPro" id="IPR051002">
    <property type="entry name" value="UBA_autophagy_assoc_protein"/>
</dbReference>
<keyword evidence="3" id="KW-0805">Transcription regulation</keyword>
<evidence type="ECO:0000256" key="9">
    <source>
        <dbReference type="SAM" id="Coils"/>
    </source>
</evidence>
<dbReference type="SMART" id="SM00338">
    <property type="entry name" value="BRLZ"/>
    <property type="match status" value="1"/>
</dbReference>
<feature type="region of interest" description="Disordered" evidence="10">
    <location>
        <begin position="571"/>
        <end position="648"/>
    </location>
</feature>
<feature type="compositionally biased region" description="Pro residues" evidence="10">
    <location>
        <begin position="1004"/>
        <end position="1017"/>
    </location>
</feature>
<protein>
    <submittedName>
        <fullName evidence="12">Tax1 (human T-cell leukemia virus type I) binding protein 1a</fullName>
    </submittedName>
</protein>
<dbReference type="InterPro" id="IPR041611">
    <property type="entry name" value="SKICH"/>
</dbReference>
<keyword evidence="13" id="KW-1185">Reference proteome</keyword>
<dbReference type="OMA" id="HTHAMQA"/>
<dbReference type="GO" id="GO:0003700">
    <property type="term" value="F:DNA-binding transcription factor activity"/>
    <property type="evidence" value="ECO:0007669"/>
    <property type="project" value="InterPro"/>
</dbReference>
<evidence type="ECO:0000256" key="3">
    <source>
        <dbReference type="ARBA" id="ARBA00023015"/>
    </source>
</evidence>
<dbReference type="PROSITE" id="PS50217">
    <property type="entry name" value="BZIP"/>
    <property type="match status" value="1"/>
</dbReference>
<feature type="compositionally biased region" description="Low complexity" evidence="10">
    <location>
        <begin position="1392"/>
        <end position="1409"/>
    </location>
</feature>
<reference evidence="12" key="3">
    <citation type="submission" date="2025-09" db="UniProtKB">
        <authorList>
            <consortium name="Ensembl"/>
        </authorList>
    </citation>
    <scope>IDENTIFICATION</scope>
</reference>
<keyword evidence="2" id="KW-0862">Zinc</keyword>
<feature type="compositionally biased region" description="Low complexity" evidence="10">
    <location>
        <begin position="1168"/>
        <end position="1183"/>
    </location>
</feature>
<feature type="region of interest" description="Disordered" evidence="10">
    <location>
        <begin position="496"/>
        <end position="528"/>
    </location>
</feature>
<evidence type="ECO:0000256" key="1">
    <source>
        <dbReference type="ARBA" id="ARBA00004123"/>
    </source>
</evidence>
<dbReference type="InterPro" id="IPR046347">
    <property type="entry name" value="bZIP_sf"/>
</dbReference>
<evidence type="ECO:0000256" key="4">
    <source>
        <dbReference type="ARBA" id="ARBA00023054"/>
    </source>
</evidence>
<comment type="subcellular location">
    <subcellularLocation>
        <location evidence="1">Nucleus</location>
    </subcellularLocation>
</comment>
<dbReference type="HOGENOM" id="CLU_021564_0_0_1"/>
<evidence type="ECO:0000256" key="10">
    <source>
        <dbReference type="SAM" id="MobiDB-lite"/>
    </source>
</evidence>
<organism evidence="12 13">
    <name type="scientific">Oreochromis niloticus</name>
    <name type="common">Nile tilapia</name>
    <name type="synonym">Tilapia nilotica</name>
    <dbReference type="NCBI Taxonomy" id="8128"/>
    <lineage>
        <taxon>Eukaryota</taxon>
        <taxon>Metazoa</taxon>
        <taxon>Chordata</taxon>
        <taxon>Craniata</taxon>
        <taxon>Vertebrata</taxon>
        <taxon>Euteleostomi</taxon>
        <taxon>Actinopterygii</taxon>
        <taxon>Neopterygii</taxon>
        <taxon>Teleostei</taxon>
        <taxon>Neoteleostei</taxon>
        <taxon>Acanthomorphata</taxon>
        <taxon>Ovalentaria</taxon>
        <taxon>Cichlomorphae</taxon>
        <taxon>Cichliformes</taxon>
        <taxon>Cichlidae</taxon>
        <taxon>African cichlids</taxon>
        <taxon>Pseudocrenilabrinae</taxon>
        <taxon>Oreochromini</taxon>
        <taxon>Oreochromis</taxon>
    </lineage>
</organism>
<proteinExistence type="predicted"/>
<feature type="compositionally biased region" description="Polar residues" evidence="10">
    <location>
        <begin position="1268"/>
        <end position="1281"/>
    </location>
</feature>
<dbReference type="InterPro" id="IPR004827">
    <property type="entry name" value="bZIP"/>
</dbReference>
<dbReference type="PANTHER" id="PTHR31915:SF7">
    <property type="entry name" value="TAX1-BINDING PROTEIN 1 HOMOLOG A"/>
    <property type="match status" value="1"/>
</dbReference>
<dbReference type="FunCoup" id="I3JAB1">
    <property type="interactions" value="76"/>
</dbReference>
<dbReference type="FunFam" id="2.60.40.2840:FF:000002">
    <property type="entry name" value="Tax1-binding protein 1 isoform 2"/>
    <property type="match status" value="1"/>
</dbReference>
<accession>I3JAB1</accession>
<evidence type="ECO:0000256" key="6">
    <source>
        <dbReference type="ARBA" id="ARBA00023163"/>
    </source>
</evidence>
<feature type="region of interest" description="Disordered" evidence="10">
    <location>
        <begin position="1390"/>
        <end position="1437"/>
    </location>
</feature>
<comment type="function">
    <text evidence="8">May have anti-apoptotic activity.</text>
</comment>
<name>I3JAB1_ORENI</name>
<dbReference type="PROSITE" id="PS00028">
    <property type="entry name" value="ZINC_FINGER_C2H2_1"/>
    <property type="match status" value="1"/>
</dbReference>
<keyword evidence="5" id="KW-0238">DNA-binding</keyword>
<dbReference type="Gene3D" id="2.60.40.2840">
    <property type="match status" value="1"/>
</dbReference>
<dbReference type="GO" id="GO:0005634">
    <property type="term" value="C:nucleus"/>
    <property type="evidence" value="ECO:0007669"/>
    <property type="project" value="UniProtKB-SubCell"/>
</dbReference>
<feature type="compositionally biased region" description="Basic residues" evidence="10">
    <location>
        <begin position="1184"/>
        <end position="1197"/>
    </location>
</feature>
<keyword evidence="4 9" id="KW-0175">Coiled coil</keyword>
<feature type="region of interest" description="Disordered" evidence="10">
    <location>
        <begin position="427"/>
        <end position="448"/>
    </location>
</feature>
<reference evidence="13" key="1">
    <citation type="submission" date="2012-01" db="EMBL/GenBank/DDBJ databases">
        <title>The Genome Sequence of Oreochromis niloticus (Nile Tilapia).</title>
        <authorList>
            <consortium name="Broad Institute Genome Assembly Team"/>
            <consortium name="Broad Institute Sequencing Platform"/>
            <person name="Di Palma F."/>
            <person name="Johnson J."/>
            <person name="Lander E.S."/>
            <person name="Lindblad-Toh K."/>
        </authorList>
    </citation>
    <scope>NUCLEOTIDE SEQUENCE [LARGE SCALE GENOMIC DNA]</scope>
</reference>
<feature type="compositionally biased region" description="Low complexity" evidence="10">
    <location>
        <begin position="992"/>
        <end position="1003"/>
    </location>
</feature>
<evidence type="ECO:0000256" key="5">
    <source>
        <dbReference type="ARBA" id="ARBA00023125"/>
    </source>
</evidence>
<feature type="compositionally biased region" description="Polar residues" evidence="10">
    <location>
        <begin position="980"/>
        <end position="991"/>
    </location>
</feature>
<dbReference type="InParanoid" id="I3JAB1"/>
<dbReference type="SUPFAM" id="SSF57959">
    <property type="entry name" value="Leucine zipper domain"/>
    <property type="match status" value="1"/>
</dbReference>
<sequence>MSSFQVVDSSPGSSVSVMETSNFAHVIFQNVGKSFLPQAPLECRYTLTPYITPHPKDWVGIFKVGWSTARDYYTFVWSPMPENYEPGSTVHRAVVFQGYYVPKSDGEFYQFCYVTHAGDIRGASTPFQFRSATPTEELLTVTEDDSNSDILVVTTKTGLLERVEEAQQERRELLKAMRLLQEEKQQLQEEQKRLAREREQERETCCLLRTHNQELLRSSQGLSEEREEVRRRLTEATDRVRQLEEDLLGVTQRGLQKETELDCLRDRLKKLTAERDSLESQLKNEKDERDLYKAHLRSTELENTKLSAELQMLKAVELNREVTIAQFQEELERLRACVAQRDSLEKELLAHKADKAELARVREQLRQAEEQLQASRQQASLLASELRDSASTRDHTMTELYRARLEADKLRASLADAQAECQRMESQLDRMRSTAQKEVGVGTNGDMTPSMIVVSEAEAELQREVEELKLRLHMAAEHYKEKYRECQRLRRQVAKLNTAESQGEPKRNASTETTLEPLTPSPESPTGGNIAAAVLQEAVEMTITPEVSNKEVTNADTKVCTEKEEQKTLNTLEEKAEVKVESQVKQMDDNEKDKENEKEERKESLPEESLRMASWVEVENERLGAEESSELEGALNMEESRDGVEEQGLLEVEERCMEEAEKEQTRSVEEELAMMEEKWREQCAINETLKQRLADEEERFRVQMAERASEVTELKRNLAQALRDKAQLQEQLQRYMSRQREQEVAVQGAEVRQPMVLRYPLPYPQDPSPPPLVPQRPAELQYGNPYSTDTTRDRVDVALSPEHVSRPPPEAPSCTPPCAPPISPSSPGPGAPGWDREVVCIQPSRSTSPPETLEHPPEEPQNVGDGAQQSCDHQPNRRSETRSSFCFDSRLVYDMNDKQDRPYLCGAPGCSQRFQLEEHLIIHRHKHEMTLKFPSIKTDAAFTDQTPTPTRFLQNCEEVGLFKEIEEEFLQAQEEENKKQSLSHNGPSCMSQHQLKPQLQLQHPPQPQHPHPQPPLHHPQTHALHHPQTHGPMMAPSCSLAAQQALSSSQSGSVITQATSTLTHSEPVPGPLSCLLHMRNRHRQPLPASLPGTLPDPAMQGASAQHMTIEKQMSCAMGIPAPVHNPSCSSPQRSKQTLGHHYQQHHPGMITINNNVPPMGHMIEMMPQRHQTPPLQQQQPQQQQHHHHPHHHHHPQPHHSQLPPVPLTYQQRCHAPHPQHLGSTQSHQLHQAGNLPPHAQAHQSPPSHLHPGSPPAPPLSAPAQLSPVAQQMQPSQPSHTHAMQAVGSCGGGGGGGVGGGGNRRRRTVEQDPDERRQKFLERNRAAATRCRQKRKLWVSSLEKKAEELTHTNLQLQNEVTSLRSEVGQLKQILLTHKDCPVTARQREAQGYPTAGVSPGGSPTPAGPGSHLQAIQHNSISTSSTSGGDSGHDLQPGH</sequence>
<evidence type="ECO:0000313" key="13">
    <source>
        <dbReference type="Proteomes" id="UP000005207"/>
    </source>
</evidence>
<keyword evidence="7" id="KW-0539">Nucleus</keyword>
<dbReference type="Pfam" id="PF07888">
    <property type="entry name" value="CALCOCO1"/>
    <property type="match status" value="1"/>
</dbReference>
<feature type="region of interest" description="Disordered" evidence="10">
    <location>
        <begin position="1126"/>
        <end position="1316"/>
    </location>
</feature>
<dbReference type="Pfam" id="PF17751">
    <property type="entry name" value="SKICH"/>
    <property type="match status" value="1"/>
</dbReference>
<gene>
    <name evidence="12" type="primary">tax1bp1a</name>
</gene>
<feature type="compositionally biased region" description="Pro residues" evidence="10">
    <location>
        <begin position="761"/>
        <end position="774"/>
    </location>
</feature>
<dbReference type="Pfam" id="PF00170">
    <property type="entry name" value="bZIP_1"/>
    <property type="match status" value="1"/>
</dbReference>
<feature type="domain" description="BZIP" evidence="11">
    <location>
        <begin position="1313"/>
        <end position="1376"/>
    </location>
</feature>
<dbReference type="InterPro" id="IPR013087">
    <property type="entry name" value="Znf_C2H2_type"/>
</dbReference>
<evidence type="ECO:0000259" key="11">
    <source>
        <dbReference type="PROSITE" id="PS50217"/>
    </source>
</evidence>
<feature type="compositionally biased region" description="Basic and acidic residues" evidence="10">
    <location>
        <begin position="571"/>
        <end position="610"/>
    </location>
</feature>
<feature type="compositionally biased region" description="Polar residues" evidence="10">
    <location>
        <begin position="1126"/>
        <end position="1137"/>
    </location>
</feature>
<dbReference type="CDD" id="cd14687">
    <property type="entry name" value="bZIP_ATF2"/>
    <property type="match status" value="1"/>
</dbReference>
<dbReference type="PANTHER" id="PTHR31915">
    <property type="entry name" value="SKICH DOMAIN-CONTAINING PROTEIN"/>
    <property type="match status" value="1"/>
</dbReference>
<dbReference type="GO" id="GO:0008270">
    <property type="term" value="F:zinc ion binding"/>
    <property type="evidence" value="ECO:0007669"/>
    <property type="project" value="UniProtKB-KW"/>
</dbReference>
<dbReference type="InterPro" id="IPR012852">
    <property type="entry name" value="CALCOCO1-like"/>
</dbReference>
<evidence type="ECO:0000313" key="12">
    <source>
        <dbReference type="Ensembl" id="ENSONIP00000005801.2"/>
    </source>
</evidence>
<keyword evidence="2" id="KW-0863">Zinc-finger</keyword>
<dbReference type="FunFam" id="1.20.5.170:FF:000010">
    <property type="entry name" value="Cyclic AMP-dependent transcription factor ATF-2"/>
    <property type="match status" value="1"/>
</dbReference>
<feature type="compositionally biased region" description="Low complexity" evidence="10">
    <location>
        <begin position="1242"/>
        <end position="1251"/>
    </location>
</feature>
<dbReference type="Gene3D" id="1.20.5.170">
    <property type="match status" value="1"/>
</dbReference>
<feature type="region of interest" description="Disordered" evidence="10">
    <location>
        <begin position="759"/>
        <end position="880"/>
    </location>
</feature>
<dbReference type="PROSITE" id="PS00036">
    <property type="entry name" value="BZIP_BASIC"/>
    <property type="match status" value="1"/>
</dbReference>
<dbReference type="Ensembl" id="ENSONIT00000005805.2">
    <property type="protein sequence ID" value="ENSONIP00000005801.2"/>
    <property type="gene ID" value="ENSONIG00000004605.2"/>
</dbReference>
<dbReference type="GO" id="GO:0003677">
    <property type="term" value="F:DNA binding"/>
    <property type="evidence" value="ECO:0007669"/>
    <property type="project" value="UniProtKB-KW"/>
</dbReference>
<dbReference type="eggNOG" id="KOG1414">
    <property type="taxonomic scope" value="Eukaryota"/>
</dbReference>
<evidence type="ECO:0000256" key="2">
    <source>
        <dbReference type="ARBA" id="ARBA00022771"/>
    </source>
</evidence>
<keyword evidence="6" id="KW-0804">Transcription</keyword>
<evidence type="ECO:0000256" key="7">
    <source>
        <dbReference type="ARBA" id="ARBA00023242"/>
    </source>
</evidence>
<feature type="region of interest" description="Disordered" evidence="10">
    <location>
        <begin position="972"/>
        <end position="1044"/>
    </location>
</feature>
<keyword evidence="2" id="KW-0479">Metal-binding</keyword>
<feature type="compositionally biased region" description="Basic and acidic residues" evidence="10">
    <location>
        <begin position="1307"/>
        <end position="1316"/>
    </location>
</feature>
<feature type="compositionally biased region" description="Basic residues" evidence="10">
    <location>
        <begin position="1019"/>
        <end position="1028"/>
    </location>
</feature>
<dbReference type="Proteomes" id="UP000005207">
    <property type="component" value="Linkage group LG22"/>
</dbReference>
<evidence type="ECO:0000256" key="8">
    <source>
        <dbReference type="ARBA" id="ARBA00054517"/>
    </source>
</evidence>